<dbReference type="AlphaFoldDB" id="A0AAV8WUU8"/>
<evidence type="ECO:0000313" key="1">
    <source>
        <dbReference type="EMBL" id="KAJ8930355.1"/>
    </source>
</evidence>
<proteinExistence type="predicted"/>
<comment type="caution">
    <text evidence="1">The sequence shown here is derived from an EMBL/GenBank/DDBJ whole genome shotgun (WGS) entry which is preliminary data.</text>
</comment>
<gene>
    <name evidence="1" type="ORF">NQ314_016852</name>
</gene>
<accession>A0AAV8WUU8</accession>
<keyword evidence="2" id="KW-1185">Reference proteome</keyword>
<protein>
    <recommendedName>
        <fullName evidence="3">Protein ANTAGONIST OF LIKE HETEROCHROMATIN PROTEIN 1-like</fullName>
    </recommendedName>
</protein>
<dbReference type="EMBL" id="JANEYF010004689">
    <property type="protein sequence ID" value="KAJ8930355.1"/>
    <property type="molecule type" value="Genomic_DNA"/>
</dbReference>
<organism evidence="1 2">
    <name type="scientific">Rhamnusium bicolor</name>
    <dbReference type="NCBI Taxonomy" id="1586634"/>
    <lineage>
        <taxon>Eukaryota</taxon>
        <taxon>Metazoa</taxon>
        <taxon>Ecdysozoa</taxon>
        <taxon>Arthropoda</taxon>
        <taxon>Hexapoda</taxon>
        <taxon>Insecta</taxon>
        <taxon>Pterygota</taxon>
        <taxon>Neoptera</taxon>
        <taxon>Endopterygota</taxon>
        <taxon>Coleoptera</taxon>
        <taxon>Polyphaga</taxon>
        <taxon>Cucujiformia</taxon>
        <taxon>Chrysomeloidea</taxon>
        <taxon>Cerambycidae</taxon>
        <taxon>Lepturinae</taxon>
        <taxon>Rhagiini</taxon>
        <taxon>Rhamnusium</taxon>
    </lineage>
</organism>
<dbReference type="Proteomes" id="UP001162156">
    <property type="component" value="Unassembled WGS sequence"/>
</dbReference>
<sequence>MDDADVLLAIIAVRSYLKKKKKRRFGVHPLNIVRLSHGQFHTIMGLLRNDEEKFFSYFRMSTPSFDELLSYIKSDITKKNTTFRLSVSAEERLAVTLR</sequence>
<evidence type="ECO:0008006" key="3">
    <source>
        <dbReference type="Google" id="ProtNLM"/>
    </source>
</evidence>
<reference evidence="1" key="1">
    <citation type="journal article" date="2023" name="Insect Mol. Biol.">
        <title>Genome sequencing provides insights into the evolution of gene families encoding plant cell wall-degrading enzymes in longhorned beetles.</title>
        <authorList>
            <person name="Shin N.R."/>
            <person name="Okamura Y."/>
            <person name="Kirsch R."/>
            <person name="Pauchet Y."/>
        </authorList>
    </citation>
    <scope>NUCLEOTIDE SEQUENCE</scope>
    <source>
        <strain evidence="1">RBIC_L_NR</strain>
    </source>
</reference>
<evidence type="ECO:0000313" key="2">
    <source>
        <dbReference type="Proteomes" id="UP001162156"/>
    </source>
</evidence>
<name>A0AAV8WUU8_9CUCU</name>